<dbReference type="InterPro" id="IPR009003">
    <property type="entry name" value="Peptidase_S1_PA"/>
</dbReference>
<name>A0A5N8Y135_9ACTN</name>
<dbReference type="InterPro" id="IPR050966">
    <property type="entry name" value="Glutamyl_endopeptidase"/>
</dbReference>
<dbReference type="EMBL" id="VJZC01000892">
    <property type="protein sequence ID" value="MPY64685.1"/>
    <property type="molecule type" value="Genomic_DNA"/>
</dbReference>
<dbReference type="Gene3D" id="2.40.10.10">
    <property type="entry name" value="Trypsin-like serine proteases"/>
    <property type="match status" value="2"/>
</dbReference>
<dbReference type="PROSITE" id="PS00134">
    <property type="entry name" value="TRYPSIN_HIS"/>
    <property type="match status" value="1"/>
</dbReference>
<dbReference type="GO" id="GO:0004252">
    <property type="term" value="F:serine-type endopeptidase activity"/>
    <property type="evidence" value="ECO:0007669"/>
    <property type="project" value="InterPro"/>
</dbReference>
<evidence type="ECO:0000313" key="4">
    <source>
        <dbReference type="Proteomes" id="UP000400924"/>
    </source>
</evidence>
<dbReference type="Pfam" id="PF13365">
    <property type="entry name" value="Trypsin_2"/>
    <property type="match status" value="1"/>
</dbReference>
<dbReference type="RefSeq" id="WP_152778244.1">
    <property type="nucleotide sequence ID" value="NZ_VJZC01000892.1"/>
</dbReference>
<dbReference type="OrthoDB" id="3507155at2"/>
<dbReference type="PANTHER" id="PTHR15462:SF8">
    <property type="entry name" value="SERINE PROTEASE"/>
    <property type="match status" value="1"/>
</dbReference>
<sequence length="242" mass="24288">MTRISLLGAVALLAVTSSSLAAADDGPGPFGVTAEAPASAATARVGAVFRGGLGGGHFCTGSVVRSAGHDLVVTAAHCLDGGTDLVFVPGYRDGEAPYGVWRIGRTYVPGGWDGGDRDEDSDIAFARVEREGGKGVQDLVGGNAFAAHRATGATAVTVTGYPSSSRAPVTCTNKPTAHNATQQRIACPGFPSGTSGSPWVNGDGQVVGVLGGHEEGGATDDVSYSVVLGDEAARLYRAAQGE</sequence>
<dbReference type="Proteomes" id="UP000400924">
    <property type="component" value="Unassembled WGS sequence"/>
</dbReference>
<keyword evidence="4" id="KW-1185">Reference proteome</keyword>
<organism evidence="3 4">
    <name type="scientific">Streptomyces spongiae</name>
    <dbReference type="NCBI Taxonomy" id="565072"/>
    <lineage>
        <taxon>Bacteria</taxon>
        <taxon>Bacillati</taxon>
        <taxon>Actinomycetota</taxon>
        <taxon>Actinomycetes</taxon>
        <taxon>Kitasatosporales</taxon>
        <taxon>Streptomycetaceae</taxon>
        <taxon>Streptomyces</taxon>
    </lineage>
</organism>
<protein>
    <submittedName>
        <fullName evidence="3">Trypsin-like peptidase domain-containing protein</fullName>
    </submittedName>
</protein>
<evidence type="ECO:0000256" key="1">
    <source>
        <dbReference type="ARBA" id="ARBA00022729"/>
    </source>
</evidence>
<dbReference type="SUPFAM" id="SSF50494">
    <property type="entry name" value="Trypsin-like serine proteases"/>
    <property type="match status" value="1"/>
</dbReference>
<proteinExistence type="predicted"/>
<dbReference type="AlphaFoldDB" id="A0A5N8Y135"/>
<comment type="caution">
    <text evidence="3">The sequence shown here is derived from an EMBL/GenBank/DDBJ whole genome shotgun (WGS) entry which is preliminary data.</text>
</comment>
<accession>A0A5N8Y135</accession>
<dbReference type="InterPro" id="IPR043504">
    <property type="entry name" value="Peptidase_S1_PA_chymotrypsin"/>
</dbReference>
<feature type="signal peptide" evidence="2">
    <location>
        <begin position="1"/>
        <end position="21"/>
    </location>
</feature>
<dbReference type="PANTHER" id="PTHR15462">
    <property type="entry name" value="SERINE PROTEASE"/>
    <property type="match status" value="1"/>
</dbReference>
<evidence type="ECO:0000313" key="3">
    <source>
        <dbReference type="EMBL" id="MPY64685.1"/>
    </source>
</evidence>
<dbReference type="InterPro" id="IPR018114">
    <property type="entry name" value="TRYPSIN_HIS"/>
</dbReference>
<reference evidence="3 4" key="1">
    <citation type="submission" date="2019-07" db="EMBL/GenBank/DDBJ databases">
        <title>New species of Amycolatopsis and Streptomyces.</title>
        <authorList>
            <person name="Duangmal K."/>
            <person name="Teo W.F.A."/>
            <person name="Lipun K."/>
        </authorList>
    </citation>
    <scope>NUCLEOTIDE SEQUENCE [LARGE SCALE GENOMIC DNA]</scope>
    <source>
        <strain evidence="3 4">NBRC 106415</strain>
    </source>
</reference>
<dbReference type="GO" id="GO:0006508">
    <property type="term" value="P:proteolysis"/>
    <property type="evidence" value="ECO:0007669"/>
    <property type="project" value="InterPro"/>
</dbReference>
<gene>
    <name evidence="3" type="ORF">FNH08_48300</name>
</gene>
<keyword evidence="1 2" id="KW-0732">Signal</keyword>
<evidence type="ECO:0000256" key="2">
    <source>
        <dbReference type="SAM" id="SignalP"/>
    </source>
</evidence>
<feature type="chain" id="PRO_5039210457" evidence="2">
    <location>
        <begin position="22"/>
        <end position="242"/>
    </location>
</feature>